<gene>
    <name evidence="1" type="ORF">ENH87_01910</name>
</gene>
<organism evidence="1">
    <name type="scientific">Pricia antarctica</name>
    <dbReference type="NCBI Taxonomy" id="641691"/>
    <lineage>
        <taxon>Bacteria</taxon>
        <taxon>Pseudomonadati</taxon>
        <taxon>Bacteroidota</taxon>
        <taxon>Flavobacteriia</taxon>
        <taxon>Flavobacteriales</taxon>
        <taxon>Flavobacteriaceae</taxon>
        <taxon>Pricia</taxon>
    </lineage>
</organism>
<accession>A0A831QMX9</accession>
<name>A0A831QMX9_9FLAO</name>
<proteinExistence type="predicted"/>
<evidence type="ECO:0000313" key="1">
    <source>
        <dbReference type="EMBL" id="HEA19656.1"/>
    </source>
</evidence>
<protein>
    <submittedName>
        <fullName evidence="1">Uncharacterized protein</fullName>
    </submittedName>
</protein>
<dbReference type="Proteomes" id="UP000886191">
    <property type="component" value="Unassembled WGS sequence"/>
</dbReference>
<reference evidence="1" key="1">
    <citation type="journal article" date="2020" name="mSystems">
        <title>Genome- and Community-Level Interaction Insights into Carbon Utilization and Element Cycling Functions of Hydrothermarchaeota in Hydrothermal Sediment.</title>
        <authorList>
            <person name="Zhou Z."/>
            <person name="Liu Y."/>
            <person name="Xu W."/>
            <person name="Pan J."/>
            <person name="Luo Z.H."/>
            <person name="Li M."/>
        </authorList>
    </citation>
    <scope>NUCLEOTIDE SEQUENCE [LARGE SCALE GENOMIC DNA]</scope>
    <source>
        <strain evidence="1">HyVt-345</strain>
    </source>
</reference>
<dbReference type="EMBL" id="DRGL01000013">
    <property type="protein sequence ID" value="HEA19656.1"/>
    <property type="molecule type" value="Genomic_DNA"/>
</dbReference>
<dbReference type="AlphaFoldDB" id="A0A831QMX9"/>
<sequence>MSTVSSIEVYDDIDRTFASTSKFASTDFVIYADQGVVQLLTDSSLGSLFQRGIQNIKAVYIAGYDEFEIITGINDAIDFNEGGAEINSTLSSGTYTASTLATEIDTQLTTDGALSYTISYNTVNCKFTLTAASGTFQLLWSSGANAATSVGDTIGFLITADDTGALAYTADFSRPGIPQDIEMACLMLAAHYKLASQKGQARQGLSGKTAGSPGSGSVTYFRKDAIPAEVTEILEPYIRRNL</sequence>
<comment type="caution">
    <text evidence="1">The sequence shown here is derived from an EMBL/GenBank/DDBJ whole genome shotgun (WGS) entry which is preliminary data.</text>
</comment>